<protein>
    <recommendedName>
        <fullName evidence="2">Toxin VasX N-terminal region domain-containing protein</fullName>
    </recommendedName>
</protein>
<accession>A0AAN5MKB3</accession>
<evidence type="ECO:0000313" key="3">
    <source>
        <dbReference type="EMBL" id="HAT3810755.1"/>
    </source>
</evidence>
<evidence type="ECO:0000259" key="2">
    <source>
        <dbReference type="Pfam" id="PF20249"/>
    </source>
</evidence>
<dbReference type="Pfam" id="PF20249">
    <property type="entry name" value="VasX_N"/>
    <property type="match status" value="1"/>
</dbReference>
<keyword evidence="1" id="KW-0812">Transmembrane</keyword>
<name>A0AAN5MKB3_MORMO</name>
<gene>
    <name evidence="3" type="ORF">I8608_003661</name>
</gene>
<evidence type="ECO:0000256" key="1">
    <source>
        <dbReference type="SAM" id="Phobius"/>
    </source>
</evidence>
<reference evidence="3" key="1">
    <citation type="journal article" date="2018" name="Genome Biol.">
        <title>SKESA: strategic k-mer extension for scrupulous assemblies.</title>
        <authorList>
            <person name="Souvorov A."/>
            <person name="Agarwala R."/>
            <person name="Lipman D.J."/>
        </authorList>
    </citation>
    <scope>NUCLEOTIDE SEQUENCE</scope>
    <source>
        <strain evidence="3">Morganella morganii ARLG-3209</strain>
    </source>
</reference>
<dbReference type="EMBL" id="DACSWI010000015">
    <property type="protein sequence ID" value="HAT3810755.1"/>
    <property type="molecule type" value="Genomic_DNA"/>
</dbReference>
<organism evidence="3 4">
    <name type="scientific">Morganella morganii</name>
    <name type="common">Proteus morganii</name>
    <dbReference type="NCBI Taxonomy" id="582"/>
    <lineage>
        <taxon>Bacteria</taxon>
        <taxon>Pseudomonadati</taxon>
        <taxon>Pseudomonadota</taxon>
        <taxon>Gammaproteobacteria</taxon>
        <taxon>Enterobacterales</taxon>
        <taxon>Morganellaceae</taxon>
        <taxon>Morganella</taxon>
    </lineage>
</organism>
<feature type="domain" description="Toxin VasX N-terminal region" evidence="2">
    <location>
        <begin position="33"/>
        <end position="200"/>
    </location>
</feature>
<feature type="transmembrane region" description="Helical" evidence="1">
    <location>
        <begin position="797"/>
        <end position="820"/>
    </location>
</feature>
<keyword evidence="1" id="KW-0472">Membrane</keyword>
<feature type="transmembrane region" description="Helical" evidence="1">
    <location>
        <begin position="826"/>
        <end position="849"/>
    </location>
</feature>
<reference evidence="3" key="2">
    <citation type="submission" date="2020-10" db="EMBL/GenBank/DDBJ databases">
        <authorList>
            <consortium name="NCBI Pathogen Detection Project"/>
        </authorList>
    </citation>
    <scope>NUCLEOTIDE SEQUENCE</scope>
    <source>
        <strain evidence="3">Morganella morganii ARLG-3209</strain>
    </source>
</reference>
<proteinExistence type="predicted"/>
<keyword evidence="1" id="KW-1133">Transmembrane helix</keyword>
<dbReference type="Proteomes" id="UP000865968">
    <property type="component" value="Unassembled WGS sequence"/>
</dbReference>
<comment type="caution">
    <text evidence="3">The sequence shown here is derived from an EMBL/GenBank/DDBJ whole genome shotgun (WGS) entry which is preliminary data.</text>
</comment>
<dbReference type="InterPro" id="IPR046864">
    <property type="entry name" value="VasX_N"/>
</dbReference>
<dbReference type="AlphaFoldDB" id="A0AAN5MKB3"/>
<evidence type="ECO:0000313" key="4">
    <source>
        <dbReference type="Proteomes" id="UP000865968"/>
    </source>
</evidence>
<sequence length="1062" mass="120667">MPSRSMTMLTDIVDRANKLFSDSDDATSIIAPCNRNIRPVYPVRYAYMNYFTTELLKPQLPPSVGTLLRAESHQETGGYAARVLREGWVYVKEEEPLIARGSQAPAGILIFRHILNETEDHNDITGVTEIFSEYVWDDSEQEYREKIQSCPPQGFLPVKKDIKKISLLFSDVPLSPVMLMKLNDDIALRQSVMQTIDLDSEDKYTLELSADNLSALVEDYKPADKQFSRYHEDVDLEDGYSCILSKATTQNGYVIDPVKKENTFRACYGEGEKGTLVILHDPVGRQKDIIEIYRFLVTYLKSFFYNYDYPITIGNYIEALLKNDSEEIRKTVSDSLNQTEWDRDWTGIKNIITGINARKADILSLYNSFAFNKKLTNAPCDGLKRHLGSLFVFFTAPADESGVQEIGYLADLLYDITNALQFTELGAAVLERFFCQELTSSETVKKLQDKELLKHYVQKYTLSEKYDLLPVVATMMLDTESGEKAFKAYSETLPTEKSSLTEDWKDILTPLHTFLNNKITERPDVKDSLIKALDKLFVVFGKGFAVSLLYMGTSGKDTSALKGRVLMADVAKKYAVLSGINIDIYNTDTVSGQELDDELKKMSGSRAADKPRPETAGMGTRLFDWDKLTARLKDDKWIKIPRIIKTADAFSRIGTADSPVNGQRVLSYIDKSLPGLSFCLNTLVIFSLSNQSVHQRNNPLKSRYLTLYGLKMSEAFIAAFDNTRITVSGARQLRKLKLFSDSRIIKAVARLPKSPLLNQLGVMKSFRYLGLAGAVVSAGISGYEAHNSYRIGNDLNMTFKLITGAGYVMMALGIAGGLFMAGSTAISWPVLLFVGTITMLLGVTGDLATEWNDLETLIRCCFWGNSEKYPFWSEEKKPYIKRLESAQSDKDKYKDGFLIENQEFINLFYMPNLEWTYTNKVLTFKMELSNFIPYESQFFYQFCSTIKTKNKIVASQYKKRDDYFLYNRTSYIKKSYGELEFTLSDDIKEHYIYNADRQSTTLELTINTPKGFYFDNEIFIYYRPFDDTIAPLRYDWNGSSIASLNVTHYGKMVARSGGQSWS</sequence>
<dbReference type="CDD" id="cd20706">
    <property type="entry name" value="MIX_II"/>
    <property type="match status" value="1"/>
</dbReference>